<protein>
    <submittedName>
        <fullName evidence="1">Uncharacterized protein</fullName>
    </submittedName>
</protein>
<reference evidence="1" key="1">
    <citation type="submission" date="2014-09" db="EMBL/GenBank/DDBJ databases">
        <authorList>
            <person name="Magalhaes I.L.F."/>
            <person name="Oliveira U."/>
            <person name="Santos F.R."/>
            <person name="Vidigal T.H.D.A."/>
            <person name="Brescovit A.D."/>
            <person name="Santos A.J."/>
        </authorList>
    </citation>
    <scope>NUCLEOTIDE SEQUENCE</scope>
    <source>
        <tissue evidence="1">Shoot tissue taken approximately 20 cm above the soil surface</tissue>
    </source>
</reference>
<evidence type="ECO:0000313" key="1">
    <source>
        <dbReference type="EMBL" id="JAD41185.1"/>
    </source>
</evidence>
<organism evidence="1">
    <name type="scientific">Arundo donax</name>
    <name type="common">Giant reed</name>
    <name type="synonym">Donax arundinaceus</name>
    <dbReference type="NCBI Taxonomy" id="35708"/>
    <lineage>
        <taxon>Eukaryota</taxon>
        <taxon>Viridiplantae</taxon>
        <taxon>Streptophyta</taxon>
        <taxon>Embryophyta</taxon>
        <taxon>Tracheophyta</taxon>
        <taxon>Spermatophyta</taxon>
        <taxon>Magnoliopsida</taxon>
        <taxon>Liliopsida</taxon>
        <taxon>Poales</taxon>
        <taxon>Poaceae</taxon>
        <taxon>PACMAD clade</taxon>
        <taxon>Arundinoideae</taxon>
        <taxon>Arundineae</taxon>
        <taxon>Arundo</taxon>
    </lineage>
</organism>
<proteinExistence type="predicted"/>
<name>A0A0A8ZWR1_ARUDO</name>
<reference evidence="1" key="2">
    <citation type="journal article" date="2015" name="Data Brief">
        <title>Shoot transcriptome of the giant reed, Arundo donax.</title>
        <authorList>
            <person name="Barrero R.A."/>
            <person name="Guerrero F.D."/>
            <person name="Moolhuijzen P."/>
            <person name="Goolsby J.A."/>
            <person name="Tidwell J."/>
            <person name="Bellgard S.E."/>
            <person name="Bellgard M.I."/>
        </authorList>
    </citation>
    <scope>NUCLEOTIDE SEQUENCE</scope>
    <source>
        <tissue evidence="1">Shoot tissue taken approximately 20 cm above the soil surface</tissue>
    </source>
</reference>
<dbReference type="AlphaFoldDB" id="A0A0A8ZWR1"/>
<accession>A0A0A8ZWR1</accession>
<dbReference type="EMBL" id="GBRH01256710">
    <property type="protein sequence ID" value="JAD41185.1"/>
    <property type="molecule type" value="Transcribed_RNA"/>
</dbReference>
<sequence>MHNLIWSHLKEFSLIPFKNETNLCHHHAQSSVTD</sequence>